<evidence type="ECO:0000313" key="1">
    <source>
        <dbReference type="EMBL" id="KAF9748567.1"/>
    </source>
</evidence>
<dbReference type="EMBL" id="JADCTT010000008">
    <property type="protein sequence ID" value="KAF9748567.1"/>
    <property type="molecule type" value="Genomic_DNA"/>
</dbReference>
<proteinExistence type="predicted"/>
<reference evidence="1" key="1">
    <citation type="submission" date="2020-10" db="EMBL/GenBank/DDBJ databases">
        <title>High-Quality Genome Resource of Clonostachys rosea strain S41 by Oxford Nanopore Long-Read Sequencing.</title>
        <authorList>
            <person name="Wang H."/>
        </authorList>
    </citation>
    <scope>NUCLEOTIDE SEQUENCE</scope>
    <source>
        <strain evidence="1">S41</strain>
    </source>
</reference>
<protein>
    <submittedName>
        <fullName evidence="1">Uncharacterized protein</fullName>
    </submittedName>
</protein>
<organism evidence="1 2">
    <name type="scientific">Bionectria ochroleuca</name>
    <name type="common">Gliocladium roseum</name>
    <dbReference type="NCBI Taxonomy" id="29856"/>
    <lineage>
        <taxon>Eukaryota</taxon>
        <taxon>Fungi</taxon>
        <taxon>Dikarya</taxon>
        <taxon>Ascomycota</taxon>
        <taxon>Pezizomycotina</taxon>
        <taxon>Sordariomycetes</taxon>
        <taxon>Hypocreomycetidae</taxon>
        <taxon>Hypocreales</taxon>
        <taxon>Bionectriaceae</taxon>
        <taxon>Clonostachys</taxon>
    </lineage>
</organism>
<gene>
    <name evidence="1" type="ORF">IM811_016362</name>
</gene>
<dbReference type="AlphaFoldDB" id="A0A8H7KD67"/>
<name>A0A8H7KD67_BIOOC</name>
<sequence length="121" mass="13359">MTDQNRSKVIKQHPIGNGLNTFRTSFNSICEGKNISPDPGAKEDLQNLVLVLLSTSKIYPVALLLRSSGNGANLFDDLFRLSSAVNSGEFEPDCIKPLLRSAVTDTPDDTVIWNHLYEICH</sequence>
<comment type="caution">
    <text evidence="1">The sequence shown here is derived from an EMBL/GenBank/DDBJ whole genome shotgun (WGS) entry which is preliminary data.</text>
</comment>
<dbReference type="Proteomes" id="UP000616885">
    <property type="component" value="Unassembled WGS sequence"/>
</dbReference>
<accession>A0A8H7KD67</accession>
<evidence type="ECO:0000313" key="2">
    <source>
        <dbReference type="Proteomes" id="UP000616885"/>
    </source>
</evidence>